<comment type="caution">
    <text evidence="3">The sequence shown here is derived from an EMBL/GenBank/DDBJ whole genome shotgun (WGS) entry which is preliminary data.</text>
</comment>
<keyword evidence="4" id="KW-1185">Reference proteome</keyword>
<dbReference type="EMBL" id="JAGSPA010000001">
    <property type="protein sequence ID" value="MBV7255690.1"/>
    <property type="molecule type" value="Genomic_DNA"/>
</dbReference>
<feature type="transmembrane region" description="Helical" evidence="1">
    <location>
        <begin position="263"/>
        <end position="281"/>
    </location>
</feature>
<name>A0ABS6SBT9_9SPHN</name>
<evidence type="ECO:0000313" key="4">
    <source>
        <dbReference type="Proteomes" id="UP000722336"/>
    </source>
</evidence>
<feature type="transmembrane region" description="Helical" evidence="1">
    <location>
        <begin position="235"/>
        <end position="254"/>
    </location>
</feature>
<feature type="transmembrane region" description="Helical" evidence="1">
    <location>
        <begin position="204"/>
        <end position="223"/>
    </location>
</feature>
<dbReference type="Proteomes" id="UP000722336">
    <property type="component" value="Unassembled WGS sequence"/>
</dbReference>
<accession>A0ABS6SBT9</accession>
<evidence type="ECO:0000256" key="1">
    <source>
        <dbReference type="SAM" id="Phobius"/>
    </source>
</evidence>
<feature type="transmembrane region" description="Helical" evidence="1">
    <location>
        <begin position="66"/>
        <end position="84"/>
    </location>
</feature>
<keyword evidence="1" id="KW-0812">Transmembrane</keyword>
<evidence type="ECO:0000313" key="3">
    <source>
        <dbReference type="EMBL" id="MBV7255690.1"/>
    </source>
</evidence>
<sequence length="372" mass="38941">MAIADKIASWQSAGLIDADTAARIAAFEEERARPTALWAVIGLGCLALALGIANVVAANWQAIPDALKLGVHFAMTAGAAFACWRSLDRGAVWFAEGALFVLGALFLAGLSLHAQVYQLSGEIWQLLVTWLLCAGPAFLLLGRTRLTAYALAGMTIWAGASWAGAANEESWAGLFAQGLAMSVPWALVALAALCQGRSRFSSGLSEMGLSAILIAVSIAHVAWADPIPEIDAGEMRVRLLVAGAGAALALALAWRGRLFPRDLLLALVTAPFAALVLAVGIEHGDGPVPRFIGALIYAAMWGGIAWAASRAGWRTVFGLAIGALAVRLFIVYFELFGSLAMTGMGLIFAGALLIALALGWRRIFSGFRKAGP</sequence>
<gene>
    <name evidence="3" type="ORF">KCG44_02695</name>
</gene>
<feature type="domain" description="DUF2157" evidence="2">
    <location>
        <begin position="9"/>
        <end position="144"/>
    </location>
</feature>
<dbReference type="InterPro" id="IPR018677">
    <property type="entry name" value="DUF2157"/>
</dbReference>
<feature type="transmembrane region" description="Helical" evidence="1">
    <location>
        <begin position="148"/>
        <end position="165"/>
    </location>
</feature>
<feature type="transmembrane region" description="Helical" evidence="1">
    <location>
        <begin position="123"/>
        <end position="141"/>
    </location>
</feature>
<feature type="transmembrane region" description="Helical" evidence="1">
    <location>
        <begin position="287"/>
        <end position="308"/>
    </location>
</feature>
<feature type="transmembrane region" description="Helical" evidence="1">
    <location>
        <begin position="339"/>
        <end position="360"/>
    </location>
</feature>
<protein>
    <submittedName>
        <fullName evidence="3">DUF2157 domain-containing protein</fullName>
    </submittedName>
</protein>
<dbReference type="RefSeq" id="WP_218444048.1">
    <property type="nucleotide sequence ID" value="NZ_JAGSPA010000001.1"/>
</dbReference>
<feature type="transmembrane region" description="Helical" evidence="1">
    <location>
        <begin position="171"/>
        <end position="192"/>
    </location>
</feature>
<evidence type="ECO:0000259" key="2">
    <source>
        <dbReference type="Pfam" id="PF09925"/>
    </source>
</evidence>
<organism evidence="3 4">
    <name type="scientific">Pacificimonas pallii</name>
    <dbReference type="NCBI Taxonomy" id="2827236"/>
    <lineage>
        <taxon>Bacteria</taxon>
        <taxon>Pseudomonadati</taxon>
        <taxon>Pseudomonadota</taxon>
        <taxon>Alphaproteobacteria</taxon>
        <taxon>Sphingomonadales</taxon>
        <taxon>Sphingosinicellaceae</taxon>
        <taxon>Pacificimonas</taxon>
    </lineage>
</organism>
<reference evidence="3 4" key="1">
    <citation type="submission" date="2021-04" db="EMBL/GenBank/DDBJ databases">
        <authorList>
            <person name="Pira H."/>
            <person name="Risdian C."/>
            <person name="Wink J."/>
        </authorList>
    </citation>
    <scope>NUCLEOTIDE SEQUENCE [LARGE SCALE GENOMIC DNA]</scope>
    <source>
        <strain evidence="3 4">WHA3</strain>
    </source>
</reference>
<feature type="transmembrane region" description="Helical" evidence="1">
    <location>
        <begin position="315"/>
        <end position="333"/>
    </location>
</feature>
<feature type="transmembrane region" description="Helical" evidence="1">
    <location>
        <begin position="91"/>
        <end position="111"/>
    </location>
</feature>
<keyword evidence="1" id="KW-0472">Membrane</keyword>
<keyword evidence="1" id="KW-1133">Transmembrane helix</keyword>
<feature type="transmembrane region" description="Helical" evidence="1">
    <location>
        <begin position="36"/>
        <end position="60"/>
    </location>
</feature>
<proteinExistence type="predicted"/>
<dbReference type="Pfam" id="PF09925">
    <property type="entry name" value="DUF2157"/>
    <property type="match status" value="1"/>
</dbReference>